<dbReference type="AlphaFoldDB" id="A0A699GG26"/>
<dbReference type="PANTHER" id="PTHR11439:SF495">
    <property type="entry name" value="REVERSE TRANSCRIPTASE, RNA-DEPENDENT DNA POLYMERASE-RELATED"/>
    <property type="match status" value="1"/>
</dbReference>
<dbReference type="PANTHER" id="PTHR11439">
    <property type="entry name" value="GAG-POL-RELATED RETROTRANSPOSON"/>
    <property type="match status" value="1"/>
</dbReference>
<protein>
    <submittedName>
        <fullName evidence="1">Retrovirus-related Pol polyprotein from transposon TNT 1-94</fullName>
    </submittedName>
</protein>
<evidence type="ECO:0000313" key="1">
    <source>
        <dbReference type="EMBL" id="GEU28764.1"/>
    </source>
</evidence>
<name>A0A699GG26_TANCI</name>
<dbReference type="EMBL" id="BKCJ010000019">
    <property type="protein sequence ID" value="GEU28764.1"/>
    <property type="molecule type" value="Genomic_DNA"/>
</dbReference>
<organism evidence="1">
    <name type="scientific">Tanacetum cinerariifolium</name>
    <name type="common">Dalmatian daisy</name>
    <name type="synonym">Chrysanthemum cinerariifolium</name>
    <dbReference type="NCBI Taxonomy" id="118510"/>
    <lineage>
        <taxon>Eukaryota</taxon>
        <taxon>Viridiplantae</taxon>
        <taxon>Streptophyta</taxon>
        <taxon>Embryophyta</taxon>
        <taxon>Tracheophyta</taxon>
        <taxon>Spermatophyta</taxon>
        <taxon>Magnoliopsida</taxon>
        <taxon>eudicotyledons</taxon>
        <taxon>Gunneridae</taxon>
        <taxon>Pentapetalae</taxon>
        <taxon>asterids</taxon>
        <taxon>campanulids</taxon>
        <taxon>Asterales</taxon>
        <taxon>Asteraceae</taxon>
        <taxon>Asteroideae</taxon>
        <taxon>Anthemideae</taxon>
        <taxon>Anthemidinae</taxon>
        <taxon>Tanacetum</taxon>
    </lineage>
</organism>
<proteinExistence type="predicted"/>
<accession>A0A699GG26</accession>
<dbReference type="CDD" id="cd09272">
    <property type="entry name" value="RNase_HI_RT_Ty1"/>
    <property type="match status" value="1"/>
</dbReference>
<gene>
    <name evidence="1" type="ORF">Tci_000742</name>
</gene>
<sequence>MLLVYVLGTSLSQLKSTLRRLKGSFVTSREPSIWVCARYQDSGFELTGFSNDGYAGCRDSFKSTSDGTQFLGKKLVGWSSKKKDCTALSPTEAEYVSLSTCCSQVIWMRTQLTDYGFHFNKIPIYCDFKSAIAISYNPVQHSRTKHIAVRYHFIKEHIKKGTIELYFVKTGYQLADIFTKALPMDRFNYLVCRLGMRSLSPYELEHLIKSCVFGYLTGKHKRDSSISVDLSTYICVHVTVINGSQGTLAMEGYDLSQLLDFSIYNLYWFFHKVEFVIKSKLKFVCYWADLIKDLKRSNELFSLSKSDDTFPSLQALSDLYYLFGSFMDYLWSHLGARHHSKQQNHRFLLVMLKLELHTASVLVVRRLSLGLLPRYTSCFSRRCPILNSFDLGEINVNSLTVNHVIFVFLFVTGVDENIINKHYHKSIQVWFAHTIHEVYEHSRNMEGTVDITEFFRKLKFVCYWADPIKDLKRSSVLFSLSKSDDTFPSLQALSDLYYLFGSFMDYLWSCELDISNFGPAYRLEACLLVFGWFFHFVHESGDDMPYSCLIEYLKHSALTAIIWM</sequence>
<comment type="caution">
    <text evidence="1">The sequence shown here is derived from an EMBL/GenBank/DDBJ whole genome shotgun (WGS) entry which is preliminary data.</text>
</comment>
<reference evidence="1" key="1">
    <citation type="journal article" date="2019" name="Sci. Rep.">
        <title>Draft genome of Tanacetum cinerariifolium, the natural source of mosquito coil.</title>
        <authorList>
            <person name="Yamashiro T."/>
            <person name="Shiraishi A."/>
            <person name="Satake H."/>
            <person name="Nakayama K."/>
        </authorList>
    </citation>
    <scope>NUCLEOTIDE SEQUENCE</scope>
</reference>